<name>A0A1G6KRW7_9GAMM</name>
<keyword evidence="2" id="KW-1185">Reference proteome</keyword>
<reference evidence="2" key="1">
    <citation type="submission" date="2016-09" db="EMBL/GenBank/DDBJ databases">
        <authorList>
            <person name="Varghese N."/>
            <person name="Submissions S."/>
        </authorList>
    </citation>
    <scope>NUCLEOTIDE SEQUENCE [LARGE SCALE GENOMIC DNA]</scope>
    <source>
        <strain evidence="2">ANC 4667</strain>
    </source>
</reference>
<dbReference type="NCBIfam" id="NF045613">
    <property type="entry name" value="PA1571_fam"/>
    <property type="match status" value="1"/>
</dbReference>
<gene>
    <name evidence="1" type="ORF">SAMN05421732_105117</name>
</gene>
<proteinExistence type="predicted"/>
<accession>A0A1G6KRW7</accession>
<sequence>MSISQVAVQQNTKVTDNKMSQNGYIVNEQGKEVQITAAMIHSVCHQLLNQCRAIKN</sequence>
<organism evidence="1 2">
    <name type="scientific">Acinetobacter kookii</name>
    <dbReference type="NCBI Taxonomy" id="1226327"/>
    <lineage>
        <taxon>Bacteria</taxon>
        <taxon>Pseudomonadati</taxon>
        <taxon>Pseudomonadota</taxon>
        <taxon>Gammaproteobacteria</taxon>
        <taxon>Moraxellales</taxon>
        <taxon>Moraxellaceae</taxon>
        <taxon>Acinetobacter</taxon>
    </lineage>
</organism>
<dbReference type="AlphaFoldDB" id="A0A1G6KRW7"/>
<dbReference type="EMBL" id="FMYO01000005">
    <property type="protein sequence ID" value="SDC33810.1"/>
    <property type="molecule type" value="Genomic_DNA"/>
</dbReference>
<dbReference type="STRING" id="1226327.SAMN05421732_105117"/>
<evidence type="ECO:0000313" key="1">
    <source>
        <dbReference type="EMBL" id="SDC33810.1"/>
    </source>
</evidence>
<dbReference type="RefSeq" id="WP_086196905.1">
    <property type="nucleotide sequence ID" value="NZ_BAABKJ010000015.1"/>
</dbReference>
<protein>
    <submittedName>
        <fullName evidence="1">Uncharacterized protein</fullName>
    </submittedName>
</protein>
<dbReference type="Proteomes" id="UP000243468">
    <property type="component" value="Unassembled WGS sequence"/>
</dbReference>
<evidence type="ECO:0000313" key="2">
    <source>
        <dbReference type="Proteomes" id="UP000243468"/>
    </source>
</evidence>
<dbReference type="InterPro" id="IPR054635">
    <property type="entry name" value="PA1571-like"/>
</dbReference>